<name>A0A2V3VB25_9SPHN</name>
<dbReference type="EMBL" id="QJJM01000001">
    <property type="protein sequence ID" value="PXW79016.1"/>
    <property type="molecule type" value="Genomic_DNA"/>
</dbReference>
<comment type="caution">
    <text evidence="2">The sequence shown here is derived from an EMBL/GenBank/DDBJ whole genome shotgun (WGS) entry which is preliminary data.</text>
</comment>
<evidence type="ECO:0000313" key="2">
    <source>
        <dbReference type="EMBL" id="PXW79016.1"/>
    </source>
</evidence>
<feature type="compositionally biased region" description="Pro residues" evidence="1">
    <location>
        <begin position="56"/>
        <end position="65"/>
    </location>
</feature>
<proteinExistence type="predicted"/>
<protein>
    <submittedName>
        <fullName evidence="2">Uncharacterized protein</fullName>
    </submittedName>
</protein>
<dbReference type="Proteomes" id="UP000248014">
    <property type="component" value="Unassembled WGS sequence"/>
</dbReference>
<dbReference type="AlphaFoldDB" id="A0A2V3VB25"/>
<keyword evidence="3" id="KW-1185">Reference proteome</keyword>
<reference evidence="2 3" key="1">
    <citation type="submission" date="2018-05" db="EMBL/GenBank/DDBJ databases">
        <title>Genomic Encyclopedia of Type Strains, Phase IV (KMG-IV): sequencing the most valuable type-strain genomes for metagenomic binning, comparative biology and taxonomic classification.</title>
        <authorList>
            <person name="Goeker M."/>
        </authorList>
    </citation>
    <scope>NUCLEOTIDE SEQUENCE [LARGE SCALE GENOMIC DNA]</scope>
    <source>
        <strain evidence="2 3">DSM 3183</strain>
    </source>
</reference>
<dbReference type="RefSeq" id="WP_110297009.1">
    <property type="nucleotide sequence ID" value="NZ_QJJM01000001.1"/>
</dbReference>
<sequence>MGAQGDKWRAHRRTFELAVAHGITLREAKAMLRRDARELAQQRMQQTRRAIAQATPPAPIEPPCSAPHEDFDAPWMMRN</sequence>
<accession>A0A2V3VB25</accession>
<evidence type="ECO:0000256" key="1">
    <source>
        <dbReference type="SAM" id="MobiDB-lite"/>
    </source>
</evidence>
<feature type="region of interest" description="Disordered" evidence="1">
    <location>
        <begin position="45"/>
        <end position="79"/>
    </location>
</feature>
<evidence type="ECO:0000313" key="3">
    <source>
        <dbReference type="Proteomes" id="UP000248014"/>
    </source>
</evidence>
<organism evidence="2 3">
    <name type="scientific">Blastomonas natatoria</name>
    <dbReference type="NCBI Taxonomy" id="34015"/>
    <lineage>
        <taxon>Bacteria</taxon>
        <taxon>Pseudomonadati</taxon>
        <taxon>Pseudomonadota</taxon>
        <taxon>Alphaproteobacteria</taxon>
        <taxon>Sphingomonadales</taxon>
        <taxon>Sphingomonadaceae</taxon>
        <taxon>Blastomonas</taxon>
    </lineage>
</organism>
<gene>
    <name evidence="2" type="ORF">C7451_10178</name>
</gene>